<dbReference type="Gene3D" id="3.40.50.300">
    <property type="entry name" value="P-loop containing nucleotide triphosphate hydrolases"/>
    <property type="match status" value="1"/>
</dbReference>
<evidence type="ECO:0000256" key="1">
    <source>
        <dbReference type="ARBA" id="ARBA00022741"/>
    </source>
</evidence>
<dbReference type="Proteomes" id="UP000182486">
    <property type="component" value="Unassembled WGS sequence"/>
</dbReference>
<keyword evidence="2" id="KW-0067">ATP-binding</keyword>
<dbReference type="InterPro" id="IPR011990">
    <property type="entry name" value="TPR-like_helical_dom_sf"/>
</dbReference>
<dbReference type="InterPro" id="IPR036388">
    <property type="entry name" value="WH-like_DNA-bd_sf"/>
</dbReference>
<dbReference type="PRINTS" id="PR00038">
    <property type="entry name" value="HTHLUXR"/>
</dbReference>
<dbReference type="PROSITE" id="PS50043">
    <property type="entry name" value="HTH_LUXR_2"/>
    <property type="match status" value="1"/>
</dbReference>
<dbReference type="SUPFAM" id="SSF52540">
    <property type="entry name" value="P-loop containing nucleoside triphosphate hydrolases"/>
    <property type="match status" value="1"/>
</dbReference>
<dbReference type="InterPro" id="IPR016032">
    <property type="entry name" value="Sig_transdc_resp-reg_C-effctor"/>
</dbReference>
<dbReference type="InterPro" id="IPR027417">
    <property type="entry name" value="P-loop_NTPase"/>
</dbReference>
<evidence type="ECO:0000313" key="5">
    <source>
        <dbReference type="Proteomes" id="UP000182486"/>
    </source>
</evidence>
<dbReference type="InterPro" id="IPR041664">
    <property type="entry name" value="AAA_16"/>
</dbReference>
<gene>
    <name evidence="4" type="ORF">BG844_18345</name>
</gene>
<dbReference type="SUPFAM" id="SSF46894">
    <property type="entry name" value="C-terminal effector domain of the bipartite response regulators"/>
    <property type="match status" value="1"/>
</dbReference>
<protein>
    <recommendedName>
        <fullName evidence="3">HTH luxR-type domain-containing protein</fullName>
    </recommendedName>
</protein>
<evidence type="ECO:0000313" key="4">
    <source>
        <dbReference type="EMBL" id="OJF12874.1"/>
    </source>
</evidence>
<dbReference type="GO" id="GO:0005737">
    <property type="term" value="C:cytoplasm"/>
    <property type="evidence" value="ECO:0007669"/>
    <property type="project" value="TreeGrafter"/>
</dbReference>
<evidence type="ECO:0000259" key="3">
    <source>
        <dbReference type="PROSITE" id="PS50043"/>
    </source>
</evidence>
<dbReference type="Gene3D" id="1.25.40.10">
    <property type="entry name" value="Tetratricopeptide repeat domain"/>
    <property type="match status" value="1"/>
</dbReference>
<dbReference type="Pfam" id="PF00196">
    <property type="entry name" value="GerE"/>
    <property type="match status" value="1"/>
</dbReference>
<dbReference type="EMBL" id="MEIA01000192">
    <property type="protein sequence ID" value="OJF12874.1"/>
    <property type="molecule type" value="Genomic_DNA"/>
</dbReference>
<feature type="domain" description="HTH luxR-type" evidence="3">
    <location>
        <begin position="873"/>
        <end position="938"/>
    </location>
</feature>
<dbReference type="Gene3D" id="1.10.10.10">
    <property type="entry name" value="Winged helix-like DNA-binding domain superfamily/Winged helix DNA-binding domain"/>
    <property type="match status" value="1"/>
</dbReference>
<accession>A0A1K0G6I1</accession>
<reference evidence="4 5" key="1">
    <citation type="submission" date="2016-09" db="EMBL/GenBank/DDBJ databases">
        <title>Couchioplanes caeruleus draft genome sequence.</title>
        <authorList>
            <person name="Sheehan J."/>
            <person name="Caffrey P."/>
        </authorList>
    </citation>
    <scope>NUCLEOTIDE SEQUENCE [LARGE SCALE GENOMIC DNA]</scope>
    <source>
        <strain evidence="4 5">DSM 43634</strain>
    </source>
</reference>
<dbReference type="SUPFAM" id="SSF48452">
    <property type="entry name" value="TPR-like"/>
    <property type="match status" value="1"/>
</dbReference>
<dbReference type="AlphaFoldDB" id="A0A1K0G6I1"/>
<dbReference type="GO" id="GO:0003677">
    <property type="term" value="F:DNA binding"/>
    <property type="evidence" value="ECO:0007669"/>
    <property type="project" value="InterPro"/>
</dbReference>
<dbReference type="GO" id="GO:0004016">
    <property type="term" value="F:adenylate cyclase activity"/>
    <property type="evidence" value="ECO:0007669"/>
    <property type="project" value="TreeGrafter"/>
</dbReference>
<name>A0A1K0G6I1_9ACTN</name>
<dbReference type="CDD" id="cd06170">
    <property type="entry name" value="LuxR_C_like"/>
    <property type="match status" value="1"/>
</dbReference>
<dbReference type="InterPro" id="IPR000792">
    <property type="entry name" value="Tscrpt_reg_LuxR_C"/>
</dbReference>
<dbReference type="PANTHER" id="PTHR16305">
    <property type="entry name" value="TESTICULAR SOLUBLE ADENYLYL CYCLASE"/>
    <property type="match status" value="1"/>
</dbReference>
<dbReference type="SMART" id="SM00421">
    <property type="entry name" value="HTH_LUXR"/>
    <property type="match status" value="1"/>
</dbReference>
<sequence>MRDSLAGRASELAVLRDALDRRSGEAVVVGICGDPGIGKTRLLGELAAEARRRGCPVLAGRAAEFEREVPFGTIRNALADHVDTRSAAPGAADLRLLRTVFPALTAEPEAAEPALLATERYRVHRAVRALLEGIAAERGLVLVLDDLHWSDAGSVELLDHLLRHPPRGGVLLALAYRPRQAPARLGHAMAAAVRRGLATVVTVGPLSFAEAAPLLPAGAGPRRRRQLYDASAGNPFHLELLARGADLDGTAPPPDVASAMAGEFAALDAERRRVLHAAAVTGDDADPGLLAAVAELPLGAVLAALDDLTARDLVRPAGFGGAVRFRHPLLRSAAYHHAGPGWRVAAHARAAAELRRREAPVADQAVHVHASAAVGDLDAVRLLRTAAEQALRVTPAAAAHWLHAALSLLPRQDATVATRIELLHLRAEALGITGRLTEGRALLNELLGMLPPGSEPRSRVISFLCSLLHLLGDHKEAHALVLRELEGLPEPRGMAAGTLRVALALTTLMTGSAGDAAVAEAIETARHTGSRPLLAASLGVGVAVSQASGSGQESAARLDEATAMVDAMPDHELAERLDAALFLGWGELYLERYGSAQRHLRRAQRVARATGQSHLIGSLQTLEGVVLCCTGDLREGLPLLDDALESETLTGARDGRARVQGYRCWVLVWTGDVAQALAAGTEAETLAGGHRDWQSASADGMLGWARYAAGDAEGCLQLMLTAGQGADLRAVRPQWRPRWFEVLTAAAAATGNRRLAAELAAGAAELTAGPVLPRHAGMIAMARMHADLHTEPRAAAGHAARAAELFAQAGDRLGVARARLYLGAAHRDTAGPARAGREIAAAQAEFARCGARPHWLARITGIPLDAGDPAEPADPGTRRLTPRELDVLALLAESLTAAAIGRRLGISAGTVHKHLSALYRKLGTGDRLATVLRARALGLLPDAGG</sequence>
<dbReference type="RefSeq" id="WP_071806558.1">
    <property type="nucleotide sequence ID" value="NZ_MEIA01000192.1"/>
</dbReference>
<dbReference type="GO" id="GO:0006355">
    <property type="term" value="P:regulation of DNA-templated transcription"/>
    <property type="evidence" value="ECO:0007669"/>
    <property type="project" value="InterPro"/>
</dbReference>
<keyword evidence="5" id="KW-1185">Reference proteome</keyword>
<evidence type="ECO:0000256" key="2">
    <source>
        <dbReference type="ARBA" id="ARBA00022840"/>
    </source>
</evidence>
<dbReference type="GO" id="GO:0005524">
    <property type="term" value="F:ATP binding"/>
    <property type="evidence" value="ECO:0007669"/>
    <property type="project" value="UniProtKB-KW"/>
</dbReference>
<organism evidence="4 5">
    <name type="scientific">Couchioplanes caeruleus subsp. caeruleus</name>
    <dbReference type="NCBI Taxonomy" id="56427"/>
    <lineage>
        <taxon>Bacteria</taxon>
        <taxon>Bacillati</taxon>
        <taxon>Actinomycetota</taxon>
        <taxon>Actinomycetes</taxon>
        <taxon>Micromonosporales</taxon>
        <taxon>Micromonosporaceae</taxon>
        <taxon>Couchioplanes</taxon>
    </lineage>
</organism>
<proteinExistence type="predicted"/>
<keyword evidence="1" id="KW-0547">Nucleotide-binding</keyword>
<comment type="caution">
    <text evidence="4">The sequence shown here is derived from an EMBL/GenBank/DDBJ whole genome shotgun (WGS) entry which is preliminary data.</text>
</comment>
<dbReference type="PANTHER" id="PTHR16305:SF35">
    <property type="entry name" value="TRANSCRIPTIONAL ACTIVATOR DOMAIN"/>
    <property type="match status" value="1"/>
</dbReference>
<dbReference type="Pfam" id="PF13191">
    <property type="entry name" value="AAA_16"/>
    <property type="match status" value="1"/>
</dbReference>